<evidence type="ECO:0000313" key="2">
    <source>
        <dbReference type="EMBL" id="RIE03816.1"/>
    </source>
</evidence>
<organism evidence="2 3">
    <name type="scientific">Cohnella faecalis</name>
    <dbReference type="NCBI Taxonomy" id="2315694"/>
    <lineage>
        <taxon>Bacteria</taxon>
        <taxon>Bacillati</taxon>
        <taxon>Bacillota</taxon>
        <taxon>Bacilli</taxon>
        <taxon>Bacillales</taxon>
        <taxon>Paenibacillaceae</taxon>
        <taxon>Cohnella</taxon>
    </lineage>
</organism>
<feature type="domain" description="Polysaccharide pyruvyl transferase" evidence="1">
    <location>
        <begin position="14"/>
        <end position="335"/>
    </location>
</feature>
<protein>
    <submittedName>
        <fullName evidence="2">Polysaccharide pyruvyl transferase family protein</fullName>
    </submittedName>
</protein>
<evidence type="ECO:0000313" key="3">
    <source>
        <dbReference type="Proteomes" id="UP000266340"/>
    </source>
</evidence>
<comment type="caution">
    <text evidence="2">The sequence shown here is derived from an EMBL/GenBank/DDBJ whole genome shotgun (WGS) entry which is preliminary data.</text>
</comment>
<dbReference type="Proteomes" id="UP000266340">
    <property type="component" value="Unassembled WGS sequence"/>
</dbReference>
<gene>
    <name evidence="2" type="ORF">D3H35_09695</name>
</gene>
<dbReference type="EMBL" id="QXJM01000030">
    <property type="protein sequence ID" value="RIE03816.1"/>
    <property type="molecule type" value="Genomic_DNA"/>
</dbReference>
<name>A0A398CKH9_9BACL</name>
<dbReference type="RefSeq" id="WP_119148888.1">
    <property type="nucleotide sequence ID" value="NZ_JBHSOV010000021.1"/>
</dbReference>
<dbReference type="InterPro" id="IPR007345">
    <property type="entry name" value="Polysacch_pyruvyl_Trfase"/>
</dbReference>
<accession>A0A398CKH9</accession>
<keyword evidence="2" id="KW-0808">Transferase</keyword>
<proteinExistence type="predicted"/>
<dbReference type="GO" id="GO:0016740">
    <property type="term" value="F:transferase activity"/>
    <property type="evidence" value="ECO:0007669"/>
    <property type="project" value="UniProtKB-KW"/>
</dbReference>
<dbReference type="PANTHER" id="PTHR36836">
    <property type="entry name" value="COLANIC ACID BIOSYNTHESIS PROTEIN WCAK"/>
    <property type="match status" value="1"/>
</dbReference>
<dbReference type="Pfam" id="PF04230">
    <property type="entry name" value="PS_pyruv_trans"/>
    <property type="match status" value="1"/>
</dbReference>
<dbReference type="PANTHER" id="PTHR36836:SF1">
    <property type="entry name" value="COLANIC ACID BIOSYNTHESIS PROTEIN WCAK"/>
    <property type="match status" value="1"/>
</dbReference>
<dbReference type="AlphaFoldDB" id="A0A398CKH9"/>
<evidence type="ECO:0000259" key="1">
    <source>
        <dbReference type="Pfam" id="PF04230"/>
    </source>
</evidence>
<sequence>MPKFVISGVSGFRNRGVNALVATTVEGIKTIDPAAKITIISDTSDYDVLHGKKLTARFLQDVFRTRRGKLVRKVSLVSKKLANRLSSSFIEAMDAVEDTDIVIASGGDIFSSDYGDQKDFLIPLKIAQKAGKKVVFMGHSIGPFKTRQEADMWLEVANKSVLITVRESLSYQYVCQQLGVPENKVFLTADSAFVLALPEQAQIGRLASFYGIDSGKPLVALSVSQGIIKFSGADAASHFEVWKKIISTLLNDLGAQVLLVPHVQERAAFNDDRIIQSALVKEFDYDDRIKLVSGDHNASELKGLISLADLVIAERMHAGIAGLSSGVPTALIGYSVKARGVIHDIFGEMAEELELLVSVQDLVNGTSTEKWLKGLWSNRAKIAFRLSAELPKFRSLARKNFELLGALLK</sequence>
<reference evidence="2 3" key="1">
    <citation type="submission" date="2018-09" db="EMBL/GenBank/DDBJ databases">
        <title>Cohnella cavernae sp. nov., isolated from a karst cave.</title>
        <authorList>
            <person name="Zhu H."/>
        </authorList>
    </citation>
    <scope>NUCLEOTIDE SEQUENCE [LARGE SCALE GENOMIC DNA]</scope>
    <source>
        <strain evidence="2 3">K2E09-144</strain>
    </source>
</reference>
<dbReference type="OrthoDB" id="1814359at2"/>
<keyword evidence="3" id="KW-1185">Reference proteome</keyword>